<gene>
    <name evidence="1" type="ORF">IPJ27_12170</name>
</gene>
<dbReference type="Proteomes" id="UP000697998">
    <property type="component" value="Unassembled WGS sequence"/>
</dbReference>
<reference evidence="1 2" key="1">
    <citation type="submission" date="2020-10" db="EMBL/GenBank/DDBJ databases">
        <title>Connecting structure to function with the recovery of over 1000 high-quality activated sludge metagenome-assembled genomes encoding full-length rRNA genes using long-read sequencing.</title>
        <authorList>
            <person name="Singleton C.M."/>
            <person name="Petriglieri F."/>
            <person name="Kristensen J.M."/>
            <person name="Kirkegaard R.H."/>
            <person name="Michaelsen T.Y."/>
            <person name="Andersen M.H."/>
            <person name="Karst S.M."/>
            <person name="Dueholm M.S."/>
            <person name="Nielsen P.H."/>
            <person name="Albertsen M."/>
        </authorList>
    </citation>
    <scope>NUCLEOTIDE SEQUENCE [LARGE SCALE GENOMIC DNA]</scope>
    <source>
        <strain evidence="1">EsbW_18-Q3-R4-48_BATAC.285</strain>
    </source>
</reference>
<dbReference type="AlphaFoldDB" id="A0A935UHE7"/>
<proteinExistence type="predicted"/>
<organism evidence="1 2">
    <name type="scientific">Candidatus Accumulibacter proximus</name>
    <dbReference type="NCBI Taxonomy" id="2954385"/>
    <lineage>
        <taxon>Bacteria</taxon>
        <taxon>Pseudomonadati</taxon>
        <taxon>Pseudomonadota</taxon>
        <taxon>Betaproteobacteria</taxon>
        <taxon>Candidatus Accumulibacter</taxon>
    </lineage>
</organism>
<dbReference type="EMBL" id="JADJMH010000011">
    <property type="protein sequence ID" value="MBK7675440.1"/>
    <property type="molecule type" value="Genomic_DNA"/>
</dbReference>
<comment type="caution">
    <text evidence="1">The sequence shown here is derived from an EMBL/GenBank/DDBJ whole genome shotgun (WGS) entry which is preliminary data.</text>
</comment>
<accession>A0A935UHE7</accession>
<evidence type="ECO:0000313" key="2">
    <source>
        <dbReference type="Proteomes" id="UP000697998"/>
    </source>
</evidence>
<protein>
    <submittedName>
        <fullName evidence="1">Uncharacterized protein</fullName>
    </submittedName>
</protein>
<name>A0A935UHE7_9PROT</name>
<sequence>MHTHQRTEVDRFLASGHYDNGFETWPGDTFVERATCGSAALRCALISEVLQRTGCAAVPAFLENADLKVFAHAKLAPMVQGLFPQRERMIVLERLERSVVFLTPATIASTFSKKRLGSRQRGIWQIFTSQALMPKTASTMRQILLA</sequence>
<evidence type="ECO:0000313" key="1">
    <source>
        <dbReference type="EMBL" id="MBK7675440.1"/>
    </source>
</evidence>